<comment type="caution">
    <text evidence="2">The sequence shown here is derived from an EMBL/GenBank/DDBJ whole genome shotgun (WGS) entry which is preliminary data.</text>
</comment>
<dbReference type="OrthoDB" id="9855497at2"/>
<feature type="transmembrane region" description="Helical" evidence="1">
    <location>
        <begin position="140"/>
        <end position="158"/>
    </location>
</feature>
<keyword evidence="1" id="KW-0812">Transmembrane</keyword>
<organism evidence="2 3">
    <name type="scientific">Lachnoanaerobaculum saburreum F0468</name>
    <dbReference type="NCBI Taxonomy" id="1095750"/>
    <lineage>
        <taxon>Bacteria</taxon>
        <taxon>Bacillati</taxon>
        <taxon>Bacillota</taxon>
        <taxon>Clostridia</taxon>
        <taxon>Lachnospirales</taxon>
        <taxon>Lachnospiraceae</taxon>
        <taxon>Lachnoanaerobaculum</taxon>
    </lineage>
</organism>
<name>I0R918_9FIRM</name>
<evidence type="ECO:0000313" key="3">
    <source>
        <dbReference type="Proteomes" id="UP000005039"/>
    </source>
</evidence>
<keyword evidence="3" id="KW-1185">Reference proteome</keyword>
<proteinExistence type="predicted"/>
<feature type="transmembrane region" description="Helical" evidence="1">
    <location>
        <begin position="117"/>
        <end position="134"/>
    </location>
</feature>
<protein>
    <submittedName>
        <fullName evidence="2">Uncharacterized protein</fullName>
    </submittedName>
</protein>
<dbReference type="Proteomes" id="UP000005039">
    <property type="component" value="Unassembled WGS sequence"/>
</dbReference>
<accession>I0R918</accession>
<gene>
    <name evidence="2" type="ORF">HMPREF9970_1059</name>
</gene>
<dbReference type="AlphaFoldDB" id="I0R918"/>
<dbReference type="PATRIC" id="fig|1095750.3.peg.1061"/>
<keyword evidence="1" id="KW-0472">Membrane</keyword>
<dbReference type="EMBL" id="AJGH01000054">
    <property type="protein sequence ID" value="EIC96176.1"/>
    <property type="molecule type" value="Genomic_DNA"/>
</dbReference>
<keyword evidence="1" id="KW-1133">Transmembrane helix</keyword>
<sequence length="204" mass="23626">MLQIDENVKIEQYINKISEGIYQEAKKFIQSGMSDQQIIDKVISIAVKKFTPESKMVMSSVYNMMMEHTLANPIFQNAQNKAAFYERDILKELNSKFLFDVPKYIDYEESKAEIKKWIAAGVIVIVGGIISIPTNNLIPIGIAIIVAGVMLFILNDWGKKTKHDISKLIKEYLHDVKKMMMEWLNTVQVYYDECVYELEKELTR</sequence>
<evidence type="ECO:0000256" key="1">
    <source>
        <dbReference type="SAM" id="Phobius"/>
    </source>
</evidence>
<reference evidence="2 3" key="1">
    <citation type="submission" date="2012-03" db="EMBL/GenBank/DDBJ databases">
        <authorList>
            <person name="Durkin A.S."/>
            <person name="McCorrison J."/>
            <person name="Torralba M."/>
            <person name="Gillis M."/>
            <person name="Methe B."/>
            <person name="Sutton G."/>
            <person name="Nelson K.E."/>
        </authorList>
    </citation>
    <scope>NUCLEOTIDE SEQUENCE [LARGE SCALE GENOMIC DNA]</scope>
    <source>
        <strain evidence="2 3">F0468</strain>
    </source>
</reference>
<evidence type="ECO:0000313" key="2">
    <source>
        <dbReference type="EMBL" id="EIC96176.1"/>
    </source>
</evidence>
<dbReference type="RefSeq" id="WP_008753670.1">
    <property type="nucleotide sequence ID" value="NZ_AJGH01000054.1"/>
</dbReference>